<accession>A0A2I1D4F7</accession>
<dbReference type="GeneID" id="36540261"/>
<dbReference type="AlphaFoldDB" id="A0A2I1D4F7"/>
<organism evidence="2 3">
    <name type="scientific">Aspergillus campestris (strain IBT 28561)</name>
    <dbReference type="NCBI Taxonomy" id="1392248"/>
    <lineage>
        <taxon>Eukaryota</taxon>
        <taxon>Fungi</taxon>
        <taxon>Dikarya</taxon>
        <taxon>Ascomycota</taxon>
        <taxon>Pezizomycotina</taxon>
        <taxon>Eurotiomycetes</taxon>
        <taxon>Eurotiomycetidae</taxon>
        <taxon>Eurotiales</taxon>
        <taxon>Aspergillaceae</taxon>
        <taxon>Aspergillus</taxon>
        <taxon>Aspergillus subgen. Circumdati</taxon>
    </lineage>
</organism>
<gene>
    <name evidence="2" type="ORF">P168DRAFT_138319</name>
</gene>
<name>A0A2I1D4F7_ASPC2</name>
<dbReference type="Proteomes" id="UP000234254">
    <property type="component" value="Unassembled WGS sequence"/>
</dbReference>
<reference evidence="2" key="1">
    <citation type="submission" date="2016-12" db="EMBL/GenBank/DDBJ databases">
        <title>The genomes of Aspergillus section Nigri reveals drivers in fungal speciation.</title>
        <authorList>
            <consortium name="DOE Joint Genome Institute"/>
            <person name="Vesth T.C."/>
            <person name="Nybo J."/>
            <person name="Theobald S."/>
            <person name="Brandl J."/>
            <person name="Frisvad J.C."/>
            <person name="Nielsen K.F."/>
            <person name="Lyhne E.K."/>
            <person name="Kogle M.E."/>
            <person name="Kuo A."/>
            <person name="Riley R."/>
            <person name="Clum A."/>
            <person name="Nolan M."/>
            <person name="Lipzen A."/>
            <person name="Salamov A."/>
            <person name="Henrissat B."/>
            <person name="Wiebenga A."/>
            <person name="De vries R.P."/>
            <person name="Grigoriev I.V."/>
            <person name="Mortensen U.H."/>
            <person name="Andersen M.R."/>
            <person name="Baker S.E."/>
        </authorList>
    </citation>
    <scope>NUCLEOTIDE SEQUENCE</scope>
    <source>
        <strain evidence="2">IBT 28561</strain>
    </source>
</reference>
<proteinExistence type="predicted"/>
<protein>
    <submittedName>
        <fullName evidence="2">Uncharacterized protein</fullName>
    </submittedName>
</protein>
<dbReference type="RefSeq" id="XP_024693332.1">
    <property type="nucleotide sequence ID" value="XM_024832739.1"/>
</dbReference>
<evidence type="ECO:0000313" key="3">
    <source>
        <dbReference type="Proteomes" id="UP000234254"/>
    </source>
</evidence>
<dbReference type="VEuPathDB" id="FungiDB:P168DRAFT_138319"/>
<evidence type="ECO:0000313" key="2">
    <source>
        <dbReference type="EMBL" id="PKY04738.1"/>
    </source>
</evidence>
<sequence>MGERMVVERGGFIYVSLLYVCMHAPPSISQAVNSGVPSNPANQPTNPTSSCYCEDTQNQASSKHQPRA</sequence>
<comment type="caution">
    <text evidence="2">The sequence shown here is derived from an EMBL/GenBank/DDBJ whole genome shotgun (WGS) entry which is preliminary data.</text>
</comment>
<keyword evidence="3" id="KW-1185">Reference proteome</keyword>
<dbReference type="EMBL" id="MSFM01000005">
    <property type="protein sequence ID" value="PKY04738.1"/>
    <property type="molecule type" value="Genomic_DNA"/>
</dbReference>
<evidence type="ECO:0000256" key="1">
    <source>
        <dbReference type="SAM" id="MobiDB-lite"/>
    </source>
</evidence>
<feature type="region of interest" description="Disordered" evidence="1">
    <location>
        <begin position="31"/>
        <end position="68"/>
    </location>
</feature>